<dbReference type="EC" id="2.7.13.3" evidence="2"/>
<feature type="transmembrane region" description="Helical" evidence="9">
    <location>
        <begin position="136"/>
        <end position="157"/>
    </location>
</feature>
<evidence type="ECO:0000256" key="9">
    <source>
        <dbReference type="SAM" id="Phobius"/>
    </source>
</evidence>
<sequence>MDRFARLSAWAADHRFGVDAVGAAVLAMSVLLVIAASGSQEPLWPWWTVATIAPLAWRRTRPVLSTVAVFVVALLHLVSGTLLLPSDVAVPVALYTVTVHGPRWAHRTAMASSVAGSALFGSLLARGTDLVTHATAMVATTAFGTVLFLAVWAFGLMRRARLETIAALVDRAERLELERDQQATIAAAAERARIAREMHDVVAHSLSVIIAQADGGRYAAATDPASAVPVLDTVAATGRSALADMRRLLGVLRADGEPPAVGPTAGGVTSAGGPELGPQPGLDDLPALVEGVGASGTPVTLRSDPTDDLPAGLSLALFRVCQEALTNVLKHAGPGAYASVVVRREGTHLDVEVADDGRGAAAASTAPGYGLAGMRERLAVHGGTLHAGPRAGGGWSVRASVDLDGGR</sequence>
<dbReference type="CDD" id="cd16917">
    <property type="entry name" value="HATPase_UhpB-NarQ-NarX-like"/>
    <property type="match status" value="1"/>
</dbReference>
<protein>
    <recommendedName>
        <fullName evidence="2">histidine kinase</fullName>
        <ecNumber evidence="2">2.7.13.3</ecNumber>
    </recommendedName>
</protein>
<dbReference type="SUPFAM" id="SSF55874">
    <property type="entry name" value="ATPase domain of HSP90 chaperone/DNA topoisomerase II/histidine kinase"/>
    <property type="match status" value="1"/>
</dbReference>
<feature type="domain" description="Histidine kinase/HSP90-like ATPase" evidence="10">
    <location>
        <begin position="312"/>
        <end position="407"/>
    </location>
</feature>
<dbReference type="InterPro" id="IPR055558">
    <property type="entry name" value="DUF7134"/>
</dbReference>
<dbReference type="Gene3D" id="1.20.5.1930">
    <property type="match status" value="1"/>
</dbReference>
<evidence type="ECO:0000256" key="4">
    <source>
        <dbReference type="ARBA" id="ARBA00022679"/>
    </source>
</evidence>
<evidence type="ECO:0000256" key="8">
    <source>
        <dbReference type="ARBA" id="ARBA00023012"/>
    </source>
</evidence>
<name>A0ABN6XD97_9CELL</name>
<dbReference type="InterPro" id="IPR036890">
    <property type="entry name" value="HATPase_C_sf"/>
</dbReference>
<evidence type="ECO:0000313" key="12">
    <source>
        <dbReference type="Proteomes" id="UP001321475"/>
    </source>
</evidence>
<organism evidence="11 12">
    <name type="scientific">Paraoerskovia sediminicola</name>
    <dbReference type="NCBI Taxonomy" id="1138587"/>
    <lineage>
        <taxon>Bacteria</taxon>
        <taxon>Bacillati</taxon>
        <taxon>Actinomycetota</taxon>
        <taxon>Actinomycetes</taxon>
        <taxon>Micrococcales</taxon>
        <taxon>Cellulomonadaceae</taxon>
        <taxon>Paraoerskovia</taxon>
    </lineage>
</organism>
<dbReference type="InterPro" id="IPR050482">
    <property type="entry name" value="Sensor_HK_TwoCompSys"/>
</dbReference>
<comment type="catalytic activity">
    <reaction evidence="1">
        <text>ATP + protein L-histidine = ADP + protein N-phospho-L-histidine.</text>
        <dbReference type="EC" id="2.7.13.3"/>
    </reaction>
</comment>
<keyword evidence="3" id="KW-0597">Phosphoprotein</keyword>
<dbReference type="Gene3D" id="3.30.565.10">
    <property type="entry name" value="Histidine kinase-like ATPase, C-terminal domain"/>
    <property type="match status" value="1"/>
</dbReference>
<dbReference type="Pfam" id="PF02518">
    <property type="entry name" value="HATPase_c"/>
    <property type="match status" value="1"/>
</dbReference>
<reference evidence="12" key="1">
    <citation type="journal article" date="2019" name="Int. J. Syst. Evol. Microbiol.">
        <title>The Global Catalogue of Microorganisms (GCM) 10K type strain sequencing project: providing services to taxonomists for standard genome sequencing and annotation.</title>
        <authorList>
            <consortium name="The Broad Institute Genomics Platform"/>
            <consortium name="The Broad Institute Genome Sequencing Center for Infectious Disease"/>
            <person name="Wu L."/>
            <person name="Ma J."/>
        </authorList>
    </citation>
    <scope>NUCLEOTIDE SEQUENCE [LARGE SCALE GENOMIC DNA]</scope>
    <source>
        <strain evidence="12">NBRC 108565</strain>
    </source>
</reference>
<dbReference type="EMBL" id="AP027729">
    <property type="protein sequence ID" value="BDZ42831.1"/>
    <property type="molecule type" value="Genomic_DNA"/>
</dbReference>
<gene>
    <name evidence="11" type="ORF">GCM10025865_21300</name>
</gene>
<feature type="transmembrane region" description="Helical" evidence="9">
    <location>
        <begin position="16"/>
        <end position="36"/>
    </location>
</feature>
<dbReference type="Pfam" id="PF23539">
    <property type="entry name" value="DUF7134"/>
    <property type="match status" value="1"/>
</dbReference>
<keyword evidence="9" id="KW-0472">Membrane</keyword>
<keyword evidence="12" id="KW-1185">Reference proteome</keyword>
<dbReference type="RefSeq" id="WP_286217239.1">
    <property type="nucleotide sequence ID" value="NZ_AP027729.1"/>
</dbReference>
<dbReference type="InterPro" id="IPR003594">
    <property type="entry name" value="HATPase_dom"/>
</dbReference>
<evidence type="ECO:0000259" key="10">
    <source>
        <dbReference type="SMART" id="SM00387"/>
    </source>
</evidence>
<keyword evidence="7" id="KW-0067">ATP-binding</keyword>
<keyword evidence="9" id="KW-0812">Transmembrane</keyword>
<keyword evidence="4" id="KW-0808">Transferase</keyword>
<proteinExistence type="predicted"/>
<dbReference type="Pfam" id="PF07730">
    <property type="entry name" value="HisKA_3"/>
    <property type="match status" value="1"/>
</dbReference>
<dbReference type="InterPro" id="IPR011712">
    <property type="entry name" value="Sig_transdc_His_kin_sub3_dim/P"/>
</dbReference>
<accession>A0ABN6XD97</accession>
<keyword evidence="8" id="KW-0902">Two-component regulatory system</keyword>
<dbReference type="SMART" id="SM00387">
    <property type="entry name" value="HATPase_c"/>
    <property type="match status" value="1"/>
</dbReference>
<evidence type="ECO:0000256" key="5">
    <source>
        <dbReference type="ARBA" id="ARBA00022741"/>
    </source>
</evidence>
<dbReference type="PANTHER" id="PTHR24421:SF10">
    <property type="entry name" value="NITRATE_NITRITE SENSOR PROTEIN NARQ"/>
    <property type="match status" value="1"/>
</dbReference>
<feature type="transmembrane region" description="Helical" evidence="9">
    <location>
        <begin position="64"/>
        <end position="84"/>
    </location>
</feature>
<keyword evidence="6 11" id="KW-0418">Kinase</keyword>
<evidence type="ECO:0000256" key="3">
    <source>
        <dbReference type="ARBA" id="ARBA00022553"/>
    </source>
</evidence>
<evidence type="ECO:0000256" key="7">
    <source>
        <dbReference type="ARBA" id="ARBA00022840"/>
    </source>
</evidence>
<dbReference type="Proteomes" id="UP001321475">
    <property type="component" value="Chromosome"/>
</dbReference>
<dbReference type="GO" id="GO:0016301">
    <property type="term" value="F:kinase activity"/>
    <property type="evidence" value="ECO:0007669"/>
    <property type="project" value="UniProtKB-KW"/>
</dbReference>
<evidence type="ECO:0000256" key="2">
    <source>
        <dbReference type="ARBA" id="ARBA00012438"/>
    </source>
</evidence>
<keyword evidence="5" id="KW-0547">Nucleotide-binding</keyword>
<evidence type="ECO:0000256" key="6">
    <source>
        <dbReference type="ARBA" id="ARBA00022777"/>
    </source>
</evidence>
<keyword evidence="9" id="KW-1133">Transmembrane helix</keyword>
<dbReference type="PANTHER" id="PTHR24421">
    <property type="entry name" value="NITRATE/NITRITE SENSOR PROTEIN NARX-RELATED"/>
    <property type="match status" value="1"/>
</dbReference>
<evidence type="ECO:0000256" key="1">
    <source>
        <dbReference type="ARBA" id="ARBA00000085"/>
    </source>
</evidence>
<evidence type="ECO:0000313" key="11">
    <source>
        <dbReference type="EMBL" id="BDZ42831.1"/>
    </source>
</evidence>